<evidence type="ECO:0000313" key="2">
    <source>
        <dbReference type="Proteomes" id="UP001177023"/>
    </source>
</evidence>
<gene>
    <name evidence="1" type="ORF">MSPICULIGERA_LOCUS9780</name>
</gene>
<evidence type="ECO:0000313" key="1">
    <source>
        <dbReference type="EMBL" id="CAJ0571371.1"/>
    </source>
</evidence>
<organism evidence="1 2">
    <name type="scientific">Mesorhabditis spiculigera</name>
    <dbReference type="NCBI Taxonomy" id="96644"/>
    <lineage>
        <taxon>Eukaryota</taxon>
        <taxon>Metazoa</taxon>
        <taxon>Ecdysozoa</taxon>
        <taxon>Nematoda</taxon>
        <taxon>Chromadorea</taxon>
        <taxon>Rhabditida</taxon>
        <taxon>Rhabditina</taxon>
        <taxon>Rhabditomorpha</taxon>
        <taxon>Rhabditoidea</taxon>
        <taxon>Rhabditidae</taxon>
        <taxon>Mesorhabditinae</taxon>
        <taxon>Mesorhabditis</taxon>
    </lineage>
</organism>
<keyword evidence="2" id="KW-1185">Reference proteome</keyword>
<comment type="caution">
    <text evidence="1">The sequence shown here is derived from an EMBL/GenBank/DDBJ whole genome shotgun (WGS) entry which is preliminary data.</text>
</comment>
<proteinExistence type="predicted"/>
<dbReference type="Proteomes" id="UP001177023">
    <property type="component" value="Unassembled WGS sequence"/>
</dbReference>
<protein>
    <submittedName>
        <fullName evidence="1">Uncharacterized protein</fullName>
    </submittedName>
</protein>
<feature type="non-terminal residue" evidence="1">
    <location>
        <position position="66"/>
    </location>
</feature>
<name>A0AA36CLM7_9BILA</name>
<sequence length="66" mass="7233">MDEGPVFNLSPGDLADHINALMCDNLKDSSSTCASPGDLADHINALMCDKLKVRKERHIRVLGRVQ</sequence>
<reference evidence="1" key="1">
    <citation type="submission" date="2023-06" db="EMBL/GenBank/DDBJ databases">
        <authorList>
            <person name="Delattre M."/>
        </authorList>
    </citation>
    <scope>NUCLEOTIDE SEQUENCE</scope>
    <source>
        <strain evidence="1">AF72</strain>
    </source>
</reference>
<dbReference type="AlphaFoldDB" id="A0AA36CLM7"/>
<accession>A0AA36CLM7</accession>
<dbReference type="EMBL" id="CATQJA010002559">
    <property type="protein sequence ID" value="CAJ0571371.1"/>
    <property type="molecule type" value="Genomic_DNA"/>
</dbReference>